<dbReference type="SUPFAM" id="SSF52540">
    <property type="entry name" value="P-loop containing nucleoside triphosphate hydrolases"/>
    <property type="match status" value="1"/>
</dbReference>
<evidence type="ECO:0000256" key="4">
    <source>
        <dbReference type="ARBA" id="ARBA00022723"/>
    </source>
</evidence>
<dbReference type="EMBL" id="JAAPAO010000422">
    <property type="protein sequence ID" value="KAF4660195.1"/>
    <property type="molecule type" value="Genomic_DNA"/>
</dbReference>
<dbReference type="AlphaFoldDB" id="A0A7J6LLR0"/>
<evidence type="ECO:0000256" key="5">
    <source>
        <dbReference type="ARBA" id="ARBA00023315"/>
    </source>
</evidence>
<comment type="similarity">
    <text evidence="7">Belongs to the KAE1 / TsaD family.</text>
</comment>
<dbReference type="Proteomes" id="UP000591131">
    <property type="component" value="Unassembled WGS sequence"/>
</dbReference>
<dbReference type="CDD" id="cd24134">
    <property type="entry name" value="ASKHA_NBD_OSGEPL1_QRI7_euk"/>
    <property type="match status" value="1"/>
</dbReference>
<dbReference type="Gene3D" id="3.40.50.300">
    <property type="entry name" value="P-loop containing nucleotide triphosphate hydrolases"/>
    <property type="match status" value="1"/>
</dbReference>
<keyword evidence="2 7" id="KW-0808">Transferase</keyword>
<feature type="region of interest" description="Disordered" evidence="8">
    <location>
        <begin position="203"/>
        <end position="235"/>
    </location>
</feature>
<keyword evidence="4 7" id="KW-0479">Metal-binding</keyword>
<evidence type="ECO:0000259" key="9">
    <source>
        <dbReference type="Pfam" id="PF00814"/>
    </source>
</evidence>
<dbReference type="InterPro" id="IPR000905">
    <property type="entry name" value="Gcp-like_dom"/>
</dbReference>
<keyword evidence="11" id="KW-1185">Reference proteome</keyword>
<feature type="domain" description="Gcp-like" evidence="9">
    <location>
        <begin position="266"/>
        <end position="567"/>
    </location>
</feature>
<name>A0A7J6LLR0_PERCH</name>
<dbReference type="PANTHER" id="PTHR11735">
    <property type="entry name" value="TRNA N6-ADENOSINE THREONYLCARBAMOYLTRANSFERASE"/>
    <property type="match status" value="1"/>
</dbReference>
<keyword evidence="5 7" id="KW-0012">Acyltransferase</keyword>
<gene>
    <name evidence="10" type="primary">OSGEPL1</name>
    <name evidence="10" type="ORF">FOL47_007260</name>
</gene>
<feature type="compositionally biased region" description="Basic and acidic residues" evidence="8">
    <location>
        <begin position="603"/>
        <end position="617"/>
    </location>
</feature>
<feature type="compositionally biased region" description="Polar residues" evidence="8">
    <location>
        <begin position="1"/>
        <end position="20"/>
    </location>
</feature>
<keyword evidence="3 7" id="KW-0819">tRNA processing</keyword>
<dbReference type="PANTHER" id="PTHR11735:SF6">
    <property type="entry name" value="TRNA N6-ADENOSINE THREONYLCARBAMOYLTRANSFERASE, MITOCHONDRIAL"/>
    <property type="match status" value="1"/>
</dbReference>
<evidence type="ECO:0000313" key="11">
    <source>
        <dbReference type="Proteomes" id="UP000591131"/>
    </source>
</evidence>
<evidence type="ECO:0000256" key="2">
    <source>
        <dbReference type="ARBA" id="ARBA00022679"/>
    </source>
</evidence>
<dbReference type="NCBIfam" id="TIGR03723">
    <property type="entry name" value="T6A_TsaD_YgjD"/>
    <property type="match status" value="1"/>
</dbReference>
<dbReference type="HAMAP" id="MF_01445">
    <property type="entry name" value="TsaD"/>
    <property type="match status" value="1"/>
</dbReference>
<comment type="function">
    <text evidence="7">Required for the formation of a threonylcarbamoyl group on adenosine at position 37 (t(6)A37) in mitochondrial tRNAs that read codons beginning with adenine. Probably involved in the transfer of the threonylcarbamoyl moiety of threonylcarbamoyl-AMP (TC-AMP) to the N6 group of A37. Involved in mitochondrial genome maintenance.</text>
</comment>
<dbReference type="GO" id="GO:0046872">
    <property type="term" value="F:metal ion binding"/>
    <property type="evidence" value="ECO:0007669"/>
    <property type="project" value="UniProtKB-KW"/>
</dbReference>
<dbReference type="InterPro" id="IPR043129">
    <property type="entry name" value="ATPase_NBD"/>
</dbReference>
<reference evidence="10 11" key="1">
    <citation type="submission" date="2020-04" db="EMBL/GenBank/DDBJ databases">
        <title>Perkinsus chesapeaki whole genome sequence.</title>
        <authorList>
            <person name="Bogema D.R."/>
        </authorList>
    </citation>
    <scope>NUCLEOTIDE SEQUENCE [LARGE SCALE GENOMIC DNA]</scope>
    <source>
        <strain evidence="10">ATCC PRA-425</strain>
    </source>
</reference>
<comment type="subcellular location">
    <subcellularLocation>
        <location evidence="7">Mitochondrion</location>
    </subcellularLocation>
</comment>
<organism evidence="10 11">
    <name type="scientific">Perkinsus chesapeaki</name>
    <name type="common">Clam parasite</name>
    <name type="synonym">Perkinsus andrewsi</name>
    <dbReference type="NCBI Taxonomy" id="330153"/>
    <lineage>
        <taxon>Eukaryota</taxon>
        <taxon>Sar</taxon>
        <taxon>Alveolata</taxon>
        <taxon>Perkinsozoa</taxon>
        <taxon>Perkinsea</taxon>
        <taxon>Perkinsida</taxon>
        <taxon>Perkinsidae</taxon>
        <taxon>Perkinsus</taxon>
    </lineage>
</organism>
<dbReference type="Pfam" id="PF00814">
    <property type="entry name" value="TsaD"/>
    <property type="match status" value="1"/>
</dbReference>
<evidence type="ECO:0000313" key="10">
    <source>
        <dbReference type="EMBL" id="KAF4660195.1"/>
    </source>
</evidence>
<dbReference type="PRINTS" id="PR00789">
    <property type="entry name" value="OSIALOPTASE"/>
</dbReference>
<comment type="caution">
    <text evidence="10">The sequence shown here is derived from an EMBL/GenBank/DDBJ whole genome shotgun (WGS) entry which is preliminary data.</text>
</comment>
<dbReference type="EC" id="2.3.1.234" evidence="1"/>
<feature type="region of interest" description="Disordered" evidence="8">
    <location>
        <begin position="1"/>
        <end position="27"/>
    </location>
</feature>
<dbReference type="InterPro" id="IPR022450">
    <property type="entry name" value="TsaD"/>
</dbReference>
<comment type="cofactor">
    <cofactor evidence="7">
        <name>a divalent metal cation</name>
        <dbReference type="ChEBI" id="CHEBI:60240"/>
    </cofactor>
    <text evidence="7">Binds 1 divalent metal cation per subunit.</text>
</comment>
<comment type="subunit">
    <text evidence="7">Homodimer.</text>
</comment>
<evidence type="ECO:0000256" key="8">
    <source>
        <dbReference type="SAM" id="MobiDB-lite"/>
    </source>
</evidence>
<feature type="compositionally biased region" description="Basic and acidic residues" evidence="8">
    <location>
        <begin position="634"/>
        <end position="646"/>
    </location>
</feature>
<comment type="catalytic activity">
    <reaction evidence="6 7">
        <text>L-threonylcarbamoyladenylate + adenosine(37) in tRNA = N(6)-L-threonylcarbamoyladenosine(37) in tRNA + AMP + H(+)</text>
        <dbReference type="Rhea" id="RHEA:37059"/>
        <dbReference type="Rhea" id="RHEA-COMP:10162"/>
        <dbReference type="Rhea" id="RHEA-COMP:10163"/>
        <dbReference type="ChEBI" id="CHEBI:15378"/>
        <dbReference type="ChEBI" id="CHEBI:73682"/>
        <dbReference type="ChEBI" id="CHEBI:74411"/>
        <dbReference type="ChEBI" id="CHEBI:74418"/>
        <dbReference type="ChEBI" id="CHEBI:456215"/>
        <dbReference type="EC" id="2.3.1.234"/>
    </reaction>
</comment>
<evidence type="ECO:0000256" key="1">
    <source>
        <dbReference type="ARBA" id="ARBA00012156"/>
    </source>
</evidence>
<dbReference type="OrthoDB" id="10254073at2759"/>
<dbReference type="Pfam" id="PF02367">
    <property type="entry name" value="TsaE"/>
    <property type="match status" value="1"/>
</dbReference>
<dbReference type="GO" id="GO:0002949">
    <property type="term" value="P:tRNA threonylcarbamoyladenosine modification"/>
    <property type="evidence" value="ECO:0007669"/>
    <property type="project" value="UniProtKB-UniRule"/>
</dbReference>
<sequence>MTEPVVNQSGSSTGSVTSPEVNPPNCEGGKSISLTLTDEDDTIRLGQQIASVLRPGLTVLLKGNLGAGKTCLARALLRHVMQKETLEVPSPSYLISFTYVVEDDNGLLTKGSKVHHLDPYRLASGKVAALFDFDTAFKEDVTIIEWPERLGSNVIPPSDSSLTVYFSGVGPQAVGRHVTLSCSDDAHYWSAVLKEWPPKLRLGKPRESTDGLDQEEKAGNTIEDPKSGGQFLPPLPSDKSKWLVLGIESSCDDTAAAVVDINGNIKGEAIASQAEIHSQYGGVVPKLAQEAHASAIEKTVKLALSRADIDFKDLTAVGVTVGPGLALCLQVGVKSAIELTAKYDLPLVRTHHMESHMLVTRKPDPSAPTAALPAPEFPFVTLLVSGGHNMAVLTRGLGDHVILGSTLDDSVGECFDKVARLLDINDVPGGPVLEKMANDGNPRACLRELAKPLAKTRDPELKNGCDFSFAGLKTSMRQLIEGGKYSKADMAATFQKRAVDHLVERAGRAIDWALDIETDIKDLVVAGGVAANKTVRSRMQELAKEKGLVLHCPPTRLCTDNGTMVAWNAIEHLKKGLYERAPCSAESADKFVEVRPRWPLGPRDARCKGRDNAEGGRKARKRPQPEAPSDEDIREAKRVAAEVRIS</sequence>
<dbReference type="Gene3D" id="3.30.420.40">
    <property type="match status" value="2"/>
</dbReference>
<dbReference type="InterPro" id="IPR027417">
    <property type="entry name" value="P-loop_NTPase"/>
</dbReference>
<dbReference type="NCBIfam" id="TIGR00329">
    <property type="entry name" value="gcp_kae1"/>
    <property type="match status" value="1"/>
</dbReference>
<dbReference type="GO" id="GO:0061711">
    <property type="term" value="F:tRNA N(6)-L-threonylcarbamoyladenine synthase activity"/>
    <property type="evidence" value="ECO:0007669"/>
    <property type="project" value="UniProtKB-EC"/>
</dbReference>
<evidence type="ECO:0000256" key="3">
    <source>
        <dbReference type="ARBA" id="ARBA00022694"/>
    </source>
</evidence>
<evidence type="ECO:0000256" key="7">
    <source>
        <dbReference type="HAMAP-Rule" id="MF_03179"/>
    </source>
</evidence>
<proteinExistence type="inferred from homology"/>
<evidence type="ECO:0000256" key="6">
    <source>
        <dbReference type="ARBA" id="ARBA00048117"/>
    </source>
</evidence>
<dbReference type="GO" id="GO:0005739">
    <property type="term" value="C:mitochondrion"/>
    <property type="evidence" value="ECO:0007669"/>
    <property type="project" value="UniProtKB-SubCell"/>
</dbReference>
<keyword evidence="7" id="KW-0496">Mitochondrion</keyword>
<feature type="compositionally biased region" description="Basic and acidic residues" evidence="8">
    <location>
        <begin position="204"/>
        <end position="226"/>
    </location>
</feature>
<accession>A0A7J6LLR0</accession>
<dbReference type="InterPro" id="IPR017861">
    <property type="entry name" value="KAE1/TsaD"/>
</dbReference>
<protein>
    <recommendedName>
        <fullName evidence="1">N(6)-L-threonylcarbamoyladenine synthase</fullName>
        <ecNumber evidence="1">2.3.1.234</ecNumber>
    </recommendedName>
</protein>
<dbReference type="SUPFAM" id="SSF53067">
    <property type="entry name" value="Actin-like ATPase domain"/>
    <property type="match status" value="1"/>
</dbReference>
<feature type="region of interest" description="Disordered" evidence="8">
    <location>
        <begin position="601"/>
        <end position="646"/>
    </location>
</feature>
<dbReference type="InterPro" id="IPR003442">
    <property type="entry name" value="T6A_TsaE"/>
</dbReference>